<sequence>MKTMVIVAHPNLKDSRANQALADALQGHADVDVRDLYLEYPDWRIDVEKEQRQLLQYDRIVFQFPFYWYSCPPLLKKWMDDVFTYGWAFGPGGEHLKGKEFVMATTTGGPENGYQPGGYNAFTVGELLRSIQNTIMRCHGTYLPIFVSYGAAHLSDGELAQEALRYAAYVRTPVLATAH</sequence>
<dbReference type="PANTHER" id="PTHR47307:SF1">
    <property type="entry name" value="GLUTATHIONE-REGULATED POTASSIUM-EFFLUX SYSTEM ANCILLARY PROTEIN KEFG"/>
    <property type="match status" value="1"/>
</dbReference>
<dbReference type="Gene3D" id="3.40.50.360">
    <property type="match status" value="1"/>
</dbReference>
<dbReference type="GO" id="GO:0009055">
    <property type="term" value="F:electron transfer activity"/>
    <property type="evidence" value="ECO:0007669"/>
    <property type="project" value="TreeGrafter"/>
</dbReference>
<dbReference type="RefSeq" id="WP_185142671.1">
    <property type="nucleotide sequence ID" value="NZ_JACJVP010000018.1"/>
</dbReference>
<dbReference type="InterPro" id="IPR046980">
    <property type="entry name" value="KefG/KefF"/>
</dbReference>
<dbReference type="Proteomes" id="UP000547209">
    <property type="component" value="Unassembled WGS sequence"/>
</dbReference>
<comment type="caution">
    <text evidence="3">The sequence shown here is derived from an EMBL/GenBank/DDBJ whole genome shotgun (WGS) entry which is preliminary data.</text>
</comment>
<gene>
    <name evidence="3" type="ORF">H7C19_10840</name>
</gene>
<keyword evidence="4" id="KW-1185">Reference proteome</keyword>
<dbReference type="EMBL" id="JACJVP010000018">
    <property type="protein sequence ID" value="MBB6671185.1"/>
    <property type="molecule type" value="Genomic_DNA"/>
</dbReference>
<dbReference type="GO" id="GO:0010181">
    <property type="term" value="F:FMN binding"/>
    <property type="evidence" value="ECO:0007669"/>
    <property type="project" value="TreeGrafter"/>
</dbReference>
<feature type="domain" description="Flavodoxin-like fold" evidence="2">
    <location>
        <begin position="1"/>
        <end position="168"/>
    </location>
</feature>
<dbReference type="GO" id="GO:0003955">
    <property type="term" value="F:NAD(P)H dehydrogenase (quinone) activity"/>
    <property type="evidence" value="ECO:0007669"/>
    <property type="project" value="TreeGrafter"/>
</dbReference>
<dbReference type="InterPro" id="IPR029039">
    <property type="entry name" value="Flavoprotein-like_sf"/>
</dbReference>
<name>A0A7X0VEN2_9BACL</name>
<organism evidence="3 4">
    <name type="scientific">Cohnella nanjingensis</name>
    <dbReference type="NCBI Taxonomy" id="1387779"/>
    <lineage>
        <taxon>Bacteria</taxon>
        <taxon>Bacillati</taxon>
        <taxon>Bacillota</taxon>
        <taxon>Bacilli</taxon>
        <taxon>Bacillales</taxon>
        <taxon>Paenibacillaceae</taxon>
        <taxon>Cohnella</taxon>
    </lineage>
</organism>
<proteinExistence type="predicted"/>
<dbReference type="InterPro" id="IPR003680">
    <property type="entry name" value="Flavodoxin_fold"/>
</dbReference>
<dbReference type="PANTHER" id="PTHR47307">
    <property type="entry name" value="GLUTATHIONE-REGULATED POTASSIUM-EFFLUX SYSTEM ANCILLARY PROTEIN KEFG"/>
    <property type="match status" value="1"/>
</dbReference>
<keyword evidence="1" id="KW-0560">Oxidoreductase</keyword>
<evidence type="ECO:0000313" key="3">
    <source>
        <dbReference type="EMBL" id="MBB6671185.1"/>
    </source>
</evidence>
<dbReference type="AlphaFoldDB" id="A0A7X0VEN2"/>
<evidence type="ECO:0000313" key="4">
    <source>
        <dbReference type="Proteomes" id="UP000547209"/>
    </source>
</evidence>
<reference evidence="3 4" key="1">
    <citation type="submission" date="2020-08" db="EMBL/GenBank/DDBJ databases">
        <title>Cohnella phylogeny.</title>
        <authorList>
            <person name="Dunlap C."/>
        </authorList>
    </citation>
    <scope>NUCLEOTIDE SEQUENCE [LARGE SCALE GENOMIC DNA]</scope>
    <source>
        <strain evidence="3 4">DSM 28246</strain>
    </source>
</reference>
<evidence type="ECO:0000259" key="2">
    <source>
        <dbReference type="Pfam" id="PF02525"/>
    </source>
</evidence>
<dbReference type="Pfam" id="PF02525">
    <property type="entry name" value="Flavodoxin_2"/>
    <property type="match status" value="1"/>
</dbReference>
<protein>
    <submittedName>
        <fullName evidence="3">NAD(P)H-dependent oxidoreductase</fullName>
    </submittedName>
</protein>
<evidence type="ECO:0000256" key="1">
    <source>
        <dbReference type="ARBA" id="ARBA00023002"/>
    </source>
</evidence>
<accession>A0A7X0VEN2</accession>
<dbReference type="SUPFAM" id="SSF52218">
    <property type="entry name" value="Flavoproteins"/>
    <property type="match status" value="1"/>
</dbReference>